<sequence length="466" mass="52446">MAPDLSKRWMMNHRKVFGDRPISELCLPGSHNAGSFRRGYHTVYGTEHNVVSQTRPIFDQLELGVRCLDIRPCLTSPKPNAPPGNWACGNFTGPAVDKVQWQGANGIELHDAIDDINRFTQDNIEVVFVEITRVYRVFIGKSTAPSGREPNQDEWNSLISLLSTIKNLFTVQRAGEKPTSLYNYTLNRFIGSGKAAVVVLVSDYPGDPDDLYKHGLWPSSTQGVQTLSLKGTLLTQEANWPETVSFFAPGWSSDVDSVLSLAKDLQSKRFPWLLQAFAASGYPFVIWMDRIQNVDLLTFCIATTYQRFNRSMGLQNMVIVYGGFLVTSPQVHQKVRQAIDRGNNFQVTNDNLGCDPWPNMDKSCAIFYEQNEIVKGRFERESQSFSFGKDIVSIEYGNLQIRDQDVYLHILQAMSNREEFIVTDWILRGHPQPGVGKTCVVRFRHSGNDGIAEVKAEEGGTLNFAF</sequence>
<evidence type="ECO:0000313" key="2">
    <source>
        <dbReference type="Proteomes" id="UP000284842"/>
    </source>
</evidence>
<comment type="caution">
    <text evidence="1">The sequence shown here is derived from an EMBL/GenBank/DDBJ whole genome shotgun (WGS) entry which is preliminary data.</text>
</comment>
<proteinExistence type="predicted"/>
<evidence type="ECO:0008006" key="3">
    <source>
        <dbReference type="Google" id="ProtNLM"/>
    </source>
</evidence>
<keyword evidence="2" id="KW-1185">Reference proteome</keyword>
<dbReference type="STRING" id="181874.A0A409VVC2"/>
<dbReference type="InterPro" id="IPR017946">
    <property type="entry name" value="PLC-like_Pdiesterase_TIM-brl"/>
</dbReference>
<dbReference type="OrthoDB" id="1046782at2759"/>
<evidence type="ECO:0000313" key="1">
    <source>
        <dbReference type="EMBL" id="PPQ70197.1"/>
    </source>
</evidence>
<dbReference type="AlphaFoldDB" id="A0A409VVC2"/>
<dbReference type="Proteomes" id="UP000284842">
    <property type="component" value="Unassembled WGS sequence"/>
</dbReference>
<dbReference type="Gene3D" id="3.20.20.190">
    <property type="entry name" value="Phosphatidylinositol (PI) phosphodiesterase"/>
    <property type="match status" value="1"/>
</dbReference>
<dbReference type="PANTHER" id="PTHR13593:SF103">
    <property type="entry name" value="RE10370P"/>
    <property type="match status" value="1"/>
</dbReference>
<dbReference type="GO" id="GO:0008081">
    <property type="term" value="F:phosphoric diester hydrolase activity"/>
    <property type="evidence" value="ECO:0007669"/>
    <property type="project" value="InterPro"/>
</dbReference>
<name>A0A409VVC2_9AGAR</name>
<gene>
    <name evidence="1" type="ORF">CVT24_003913</name>
</gene>
<dbReference type="SUPFAM" id="SSF51695">
    <property type="entry name" value="PLC-like phosphodiesterases"/>
    <property type="match status" value="1"/>
</dbReference>
<dbReference type="EMBL" id="NHTK01005962">
    <property type="protein sequence ID" value="PPQ70197.1"/>
    <property type="molecule type" value="Genomic_DNA"/>
</dbReference>
<accession>A0A409VVC2</accession>
<organism evidence="1 2">
    <name type="scientific">Panaeolus cyanescens</name>
    <dbReference type="NCBI Taxonomy" id="181874"/>
    <lineage>
        <taxon>Eukaryota</taxon>
        <taxon>Fungi</taxon>
        <taxon>Dikarya</taxon>
        <taxon>Basidiomycota</taxon>
        <taxon>Agaricomycotina</taxon>
        <taxon>Agaricomycetes</taxon>
        <taxon>Agaricomycetidae</taxon>
        <taxon>Agaricales</taxon>
        <taxon>Agaricineae</taxon>
        <taxon>Galeropsidaceae</taxon>
        <taxon>Panaeolus</taxon>
    </lineage>
</organism>
<dbReference type="PROSITE" id="PS50007">
    <property type="entry name" value="PIPLC_X_DOMAIN"/>
    <property type="match status" value="1"/>
</dbReference>
<dbReference type="InParanoid" id="A0A409VVC2"/>
<protein>
    <recommendedName>
        <fullName evidence="3">Phosphatidylinositol-specific phospholipase C X domain-containing protein</fullName>
    </recommendedName>
</protein>
<dbReference type="PANTHER" id="PTHR13593">
    <property type="match status" value="1"/>
</dbReference>
<dbReference type="GO" id="GO:0006629">
    <property type="term" value="P:lipid metabolic process"/>
    <property type="evidence" value="ECO:0007669"/>
    <property type="project" value="InterPro"/>
</dbReference>
<reference evidence="1 2" key="1">
    <citation type="journal article" date="2018" name="Evol. Lett.">
        <title>Horizontal gene cluster transfer increased hallucinogenic mushroom diversity.</title>
        <authorList>
            <person name="Reynolds H.T."/>
            <person name="Vijayakumar V."/>
            <person name="Gluck-Thaler E."/>
            <person name="Korotkin H.B."/>
            <person name="Matheny P.B."/>
            <person name="Slot J.C."/>
        </authorList>
    </citation>
    <scope>NUCLEOTIDE SEQUENCE [LARGE SCALE GENOMIC DNA]</scope>
    <source>
        <strain evidence="1 2">2629</strain>
    </source>
</reference>
<dbReference type="InterPro" id="IPR051057">
    <property type="entry name" value="PI-PLC_domain"/>
</dbReference>